<reference evidence="3 4" key="1">
    <citation type="submission" date="2006-02" db="EMBL/GenBank/DDBJ databases">
        <authorList>
            <person name="Pinhassi J."/>
            <person name="Pedros-Alio C."/>
            <person name="Ferriera S."/>
            <person name="Johnson J."/>
            <person name="Kravitz S."/>
            <person name="Halpern A."/>
            <person name="Remington K."/>
            <person name="Beeson K."/>
            <person name="Tran B."/>
            <person name="Rogers Y.-H."/>
            <person name="Friedman R."/>
            <person name="Venter J.C."/>
        </authorList>
    </citation>
    <scope>NUCLEOTIDE SEQUENCE [LARGE SCALE GENOMIC DNA]</scope>
    <source>
        <strain evidence="3 4">MED92</strain>
    </source>
</reference>
<dbReference type="EMBL" id="AAOW01000001">
    <property type="protein sequence ID" value="EAR62901.1"/>
    <property type="molecule type" value="Genomic_DNA"/>
</dbReference>
<keyword evidence="2" id="KW-0472">Membrane</keyword>
<name>A0A7U8CAK7_NEPCE</name>
<gene>
    <name evidence="3" type="ORF">MED92_07276</name>
</gene>
<keyword evidence="2" id="KW-1133">Transmembrane helix</keyword>
<dbReference type="Proteomes" id="UP000002171">
    <property type="component" value="Unassembled WGS sequence"/>
</dbReference>
<dbReference type="RefSeq" id="WP_007021919.1">
    <property type="nucleotide sequence ID" value="NZ_CH724126.1"/>
</dbReference>
<evidence type="ECO:0000256" key="1">
    <source>
        <dbReference type="SAM" id="Coils"/>
    </source>
</evidence>
<dbReference type="OrthoDB" id="8908843at2"/>
<proteinExistence type="predicted"/>
<sequence length="143" mass="16423">MTPGFSIPTDNIYKFYALLGLALILSSVLAFVYVYDTNRARTLGWSEEIRLIEKKARADQADKERKELLETMVQIENENKKFYMKILSMSFGVGIGIGVLGLLAWQFSVQPRADRLVELQINSLELEIAIKEGQTKKDRPRYF</sequence>
<evidence type="ECO:0000313" key="3">
    <source>
        <dbReference type="EMBL" id="EAR62901.1"/>
    </source>
</evidence>
<dbReference type="AlphaFoldDB" id="A0A7U8CAK7"/>
<keyword evidence="1" id="KW-0175">Coiled coil</keyword>
<comment type="caution">
    <text evidence="3">The sequence shown here is derived from an EMBL/GenBank/DDBJ whole genome shotgun (WGS) entry which is preliminary data.</text>
</comment>
<accession>A0A7U8CAK7</accession>
<organism evidence="3 4">
    <name type="scientific">Neptuniibacter caesariensis</name>
    <dbReference type="NCBI Taxonomy" id="207954"/>
    <lineage>
        <taxon>Bacteria</taxon>
        <taxon>Pseudomonadati</taxon>
        <taxon>Pseudomonadota</taxon>
        <taxon>Gammaproteobacteria</taxon>
        <taxon>Oceanospirillales</taxon>
        <taxon>Oceanospirillaceae</taxon>
        <taxon>Neptuniibacter</taxon>
    </lineage>
</organism>
<keyword evidence="4" id="KW-1185">Reference proteome</keyword>
<evidence type="ECO:0000256" key="2">
    <source>
        <dbReference type="SAM" id="Phobius"/>
    </source>
</evidence>
<evidence type="ECO:0000313" key="4">
    <source>
        <dbReference type="Proteomes" id="UP000002171"/>
    </source>
</evidence>
<feature type="transmembrane region" description="Helical" evidence="2">
    <location>
        <begin position="82"/>
        <end position="105"/>
    </location>
</feature>
<protein>
    <submittedName>
        <fullName evidence="3">Uncharacterized protein</fullName>
    </submittedName>
</protein>
<keyword evidence="2" id="KW-0812">Transmembrane</keyword>
<feature type="coiled-coil region" evidence="1">
    <location>
        <begin position="51"/>
        <end position="81"/>
    </location>
</feature>
<feature type="transmembrane region" description="Helical" evidence="2">
    <location>
        <begin position="15"/>
        <end position="35"/>
    </location>
</feature>